<feature type="domain" description="DUF3291" evidence="1">
    <location>
        <begin position="4"/>
        <end position="141"/>
    </location>
</feature>
<dbReference type="EMBL" id="JAAXKY010000011">
    <property type="protein sequence ID" value="NMH76614.1"/>
    <property type="molecule type" value="Genomic_DNA"/>
</dbReference>
<organism evidence="2 3">
    <name type="scientific">Pseudonocardia xinjiangensis</name>
    <dbReference type="NCBI Taxonomy" id="75289"/>
    <lineage>
        <taxon>Bacteria</taxon>
        <taxon>Bacillati</taxon>
        <taxon>Actinomycetota</taxon>
        <taxon>Actinomycetes</taxon>
        <taxon>Pseudonocardiales</taxon>
        <taxon>Pseudonocardiaceae</taxon>
        <taxon>Pseudonocardia</taxon>
    </lineage>
</organism>
<evidence type="ECO:0000259" key="1">
    <source>
        <dbReference type="Pfam" id="PF11695"/>
    </source>
</evidence>
<dbReference type="Pfam" id="PF11695">
    <property type="entry name" value="DUF3291"/>
    <property type="match status" value="1"/>
</dbReference>
<dbReference type="SUPFAM" id="SSF54909">
    <property type="entry name" value="Dimeric alpha+beta barrel"/>
    <property type="match status" value="1"/>
</dbReference>
<keyword evidence="3" id="KW-1185">Reference proteome</keyword>
<dbReference type="RefSeq" id="WP_169394694.1">
    <property type="nucleotide sequence ID" value="NZ_BAAAJH010000008.1"/>
</dbReference>
<protein>
    <submittedName>
        <fullName evidence="2">DUF3291 domain-containing protein</fullName>
    </submittedName>
</protein>
<reference evidence="2 3" key="1">
    <citation type="submission" date="2020-04" db="EMBL/GenBank/DDBJ databases">
        <authorList>
            <person name="Klaysubun C."/>
            <person name="Duangmal K."/>
            <person name="Lipun K."/>
        </authorList>
    </citation>
    <scope>NUCLEOTIDE SEQUENCE [LARGE SCALE GENOMIC DNA]</scope>
    <source>
        <strain evidence="2 3">JCM 11839</strain>
    </source>
</reference>
<gene>
    <name evidence="2" type="ORF">HF577_05800</name>
</gene>
<evidence type="ECO:0000313" key="3">
    <source>
        <dbReference type="Proteomes" id="UP001296706"/>
    </source>
</evidence>
<dbReference type="Proteomes" id="UP001296706">
    <property type="component" value="Unassembled WGS sequence"/>
</dbReference>
<evidence type="ECO:0000313" key="2">
    <source>
        <dbReference type="EMBL" id="NMH76614.1"/>
    </source>
</evidence>
<comment type="caution">
    <text evidence="2">The sequence shown here is derived from an EMBL/GenBank/DDBJ whole genome shotgun (WGS) entry which is preliminary data.</text>
</comment>
<name>A0ABX1R9R9_9PSEU</name>
<dbReference type="InterPro" id="IPR011008">
    <property type="entry name" value="Dimeric_a/b-barrel"/>
</dbReference>
<dbReference type="InterPro" id="IPR021708">
    <property type="entry name" value="DUF3291"/>
</dbReference>
<proteinExistence type="predicted"/>
<accession>A0ABX1R9R9</accession>
<sequence length="174" mass="19658">MHQLAQVNVARLRRPLDDPSMREFVAALGPVERLAAVAPGFVWRLTSDGVHGVCVQPETGGPIFVNLTVWRDYDALHQFVYRSPHAGYLKRRSRWFDPTPQPSTALWWVPAGSEPTVDDALRRLRHLRDHGPSGRAFSLRRRFTVDGRPVRAARRGGPARVPDKTDHWARTIGS</sequence>